<gene>
    <name evidence="2" type="ORF">TPR58_04865</name>
</gene>
<evidence type="ECO:0000259" key="1">
    <source>
        <dbReference type="PROSITE" id="PS51186"/>
    </source>
</evidence>
<dbReference type="CDD" id="cd04301">
    <property type="entry name" value="NAT_SF"/>
    <property type="match status" value="1"/>
</dbReference>
<feature type="domain" description="N-acetyltransferase" evidence="1">
    <location>
        <begin position="2"/>
        <end position="153"/>
    </location>
</feature>
<dbReference type="GO" id="GO:0016746">
    <property type="term" value="F:acyltransferase activity"/>
    <property type="evidence" value="ECO:0007669"/>
    <property type="project" value="UniProtKB-KW"/>
</dbReference>
<dbReference type="SUPFAM" id="SSF55729">
    <property type="entry name" value="Acyl-CoA N-acyltransferases (Nat)"/>
    <property type="match status" value="1"/>
</dbReference>
<keyword evidence="2" id="KW-0012">Acyltransferase</keyword>
<dbReference type="RefSeq" id="WP_346245486.1">
    <property type="nucleotide sequence ID" value="NZ_JBDIZK010000002.1"/>
</dbReference>
<evidence type="ECO:0000313" key="2">
    <source>
        <dbReference type="EMBL" id="MEN3746487.1"/>
    </source>
</evidence>
<accession>A0ABV0B7X0</accession>
<dbReference type="EMBL" id="JBDIZK010000002">
    <property type="protein sequence ID" value="MEN3746487.1"/>
    <property type="molecule type" value="Genomic_DNA"/>
</dbReference>
<protein>
    <submittedName>
        <fullName evidence="2">N-acetyltransferase</fullName>
        <ecNumber evidence="2">2.3.1.-</ecNumber>
    </submittedName>
</protein>
<dbReference type="InterPro" id="IPR000182">
    <property type="entry name" value="GNAT_dom"/>
</dbReference>
<proteinExistence type="predicted"/>
<dbReference type="Gene3D" id="3.40.630.30">
    <property type="match status" value="1"/>
</dbReference>
<evidence type="ECO:0000313" key="3">
    <source>
        <dbReference type="Proteomes" id="UP001427805"/>
    </source>
</evidence>
<dbReference type="InterPro" id="IPR016181">
    <property type="entry name" value="Acyl_CoA_acyltransferase"/>
</dbReference>
<keyword evidence="3" id="KW-1185">Reference proteome</keyword>
<comment type="caution">
    <text evidence="2">The sequence shown here is derived from an EMBL/GenBank/DDBJ whole genome shotgun (WGS) entry which is preliminary data.</text>
</comment>
<dbReference type="Proteomes" id="UP001427805">
    <property type="component" value="Unassembled WGS sequence"/>
</dbReference>
<reference evidence="2 3" key="1">
    <citation type="submission" date="2024-05" db="EMBL/GenBank/DDBJ databases">
        <title>Sphingomonas sp. HF-S3 16S ribosomal RNA gene Genome sequencing and assembly.</title>
        <authorList>
            <person name="Lee H."/>
        </authorList>
    </citation>
    <scope>NUCLEOTIDE SEQUENCE [LARGE SCALE GENOMIC DNA]</scope>
    <source>
        <strain evidence="2 3">HF-S3</strain>
    </source>
</reference>
<dbReference type="EC" id="2.3.1.-" evidence="2"/>
<dbReference type="Pfam" id="PF13527">
    <property type="entry name" value="Acetyltransf_9"/>
    <property type="match status" value="1"/>
</dbReference>
<organism evidence="2 3">
    <name type="scientific">Sphingomonas rustica</name>
    <dbReference type="NCBI Taxonomy" id="3103142"/>
    <lineage>
        <taxon>Bacteria</taxon>
        <taxon>Pseudomonadati</taxon>
        <taxon>Pseudomonadota</taxon>
        <taxon>Alphaproteobacteria</taxon>
        <taxon>Sphingomonadales</taxon>
        <taxon>Sphingomonadaceae</taxon>
        <taxon>Sphingomonas</taxon>
    </lineage>
</organism>
<name>A0ABV0B7X0_9SPHN</name>
<dbReference type="PROSITE" id="PS51186">
    <property type="entry name" value="GNAT"/>
    <property type="match status" value="1"/>
</dbReference>
<sequence length="173" mass="18444">MIALVPLAQVSPQAVDALLDKAFGADRRARTAYRVRAGTEAIDALSFAAVVTDGRLLGTIQCWPVLLRCDQGDTVPLVMVGPVAVEPSSQRDGIGRALMARALEAASESSLDGAHALMLIGDPEYYGRFFGFMADRTARWRLPGPFEPRRLLALGDDVPDCAGALGPRVLQPA</sequence>
<keyword evidence="2" id="KW-0808">Transferase</keyword>